<comment type="caution">
    <text evidence="1">The sequence shown here is derived from an EMBL/GenBank/DDBJ whole genome shotgun (WGS) entry which is preliminary data.</text>
</comment>
<dbReference type="AlphaFoldDB" id="A0A7W6ETZ0"/>
<dbReference type="Pfam" id="PF01527">
    <property type="entry name" value="HTH_Tnp_1"/>
    <property type="match status" value="1"/>
</dbReference>
<dbReference type="RefSeq" id="WP_183980511.1">
    <property type="nucleotide sequence ID" value="NZ_JACIBY010000031.1"/>
</dbReference>
<name>A0A7W6ETZ0_9BACT</name>
<dbReference type="InterPro" id="IPR036388">
    <property type="entry name" value="WH-like_DNA-bd_sf"/>
</dbReference>
<dbReference type="SUPFAM" id="SSF46689">
    <property type="entry name" value="Homeodomain-like"/>
    <property type="match status" value="1"/>
</dbReference>
<reference evidence="1 2" key="1">
    <citation type="submission" date="2020-08" db="EMBL/GenBank/DDBJ databases">
        <title>Genomic Encyclopedia of Type Strains, Phase IV (KMG-IV): sequencing the most valuable type-strain genomes for metagenomic binning, comparative biology and taxonomic classification.</title>
        <authorList>
            <person name="Goeker M."/>
        </authorList>
    </citation>
    <scope>NUCLEOTIDE SEQUENCE [LARGE SCALE GENOMIC DNA]</scope>
    <source>
        <strain evidence="1 2">DSM 17976</strain>
    </source>
</reference>
<gene>
    <name evidence="1" type="ORF">FHS57_006295</name>
</gene>
<evidence type="ECO:0000313" key="2">
    <source>
        <dbReference type="Proteomes" id="UP000541352"/>
    </source>
</evidence>
<organism evidence="1 2">
    <name type="scientific">Runella defluvii</name>
    <dbReference type="NCBI Taxonomy" id="370973"/>
    <lineage>
        <taxon>Bacteria</taxon>
        <taxon>Pseudomonadati</taxon>
        <taxon>Bacteroidota</taxon>
        <taxon>Cytophagia</taxon>
        <taxon>Cytophagales</taxon>
        <taxon>Spirosomataceae</taxon>
        <taxon>Runella</taxon>
    </lineage>
</organism>
<dbReference type="EMBL" id="JACIBY010000031">
    <property type="protein sequence ID" value="MBB3842264.1"/>
    <property type="molecule type" value="Genomic_DNA"/>
</dbReference>
<dbReference type="Proteomes" id="UP000541352">
    <property type="component" value="Unassembled WGS sequence"/>
</dbReference>
<dbReference type="GO" id="GO:0003677">
    <property type="term" value="F:DNA binding"/>
    <property type="evidence" value="ECO:0007669"/>
    <property type="project" value="InterPro"/>
</dbReference>
<keyword evidence="2" id="KW-1185">Reference proteome</keyword>
<dbReference type="Gene3D" id="1.10.10.10">
    <property type="entry name" value="Winged helix-like DNA-binding domain superfamily/Winged helix DNA-binding domain"/>
    <property type="match status" value="1"/>
</dbReference>
<evidence type="ECO:0000313" key="1">
    <source>
        <dbReference type="EMBL" id="MBB3842264.1"/>
    </source>
</evidence>
<dbReference type="InterPro" id="IPR002514">
    <property type="entry name" value="Transposase_8"/>
</dbReference>
<proteinExistence type="predicted"/>
<dbReference type="GO" id="GO:0006313">
    <property type="term" value="P:DNA transposition"/>
    <property type="evidence" value="ECO:0007669"/>
    <property type="project" value="InterPro"/>
</dbReference>
<accession>A0A7W6ETZ0</accession>
<dbReference type="InterPro" id="IPR009057">
    <property type="entry name" value="Homeodomain-like_sf"/>
</dbReference>
<sequence length="100" mass="11417">MSSKTTKQPWRKYDASFEAQVLNKVENGQSVPEVAKELGISEGIIYHWKSKSNTKRSMRVCELEREVAQLKQPLRQADTKRDILKKSGRRAAALIFAKPT</sequence>
<protein>
    <submittedName>
        <fullName evidence="1">Transposase</fullName>
    </submittedName>
</protein>
<dbReference type="GO" id="GO:0004803">
    <property type="term" value="F:transposase activity"/>
    <property type="evidence" value="ECO:0007669"/>
    <property type="project" value="InterPro"/>
</dbReference>